<dbReference type="AlphaFoldDB" id="A0AAV6M2D6"/>
<proteinExistence type="predicted"/>
<organism evidence="1 2">
    <name type="scientific">Cucurbita argyrosperma subsp. sororia</name>
    <dbReference type="NCBI Taxonomy" id="37648"/>
    <lineage>
        <taxon>Eukaryota</taxon>
        <taxon>Viridiplantae</taxon>
        <taxon>Streptophyta</taxon>
        <taxon>Embryophyta</taxon>
        <taxon>Tracheophyta</taxon>
        <taxon>Spermatophyta</taxon>
        <taxon>Magnoliopsida</taxon>
        <taxon>eudicotyledons</taxon>
        <taxon>Gunneridae</taxon>
        <taxon>Pentapetalae</taxon>
        <taxon>rosids</taxon>
        <taxon>fabids</taxon>
        <taxon>Cucurbitales</taxon>
        <taxon>Cucurbitaceae</taxon>
        <taxon>Cucurbiteae</taxon>
        <taxon>Cucurbita</taxon>
    </lineage>
</organism>
<dbReference type="EMBL" id="JAGKQH010000018">
    <property type="protein sequence ID" value="KAG6574100.1"/>
    <property type="molecule type" value="Genomic_DNA"/>
</dbReference>
<evidence type="ECO:0000313" key="1">
    <source>
        <dbReference type="EMBL" id="KAG6574100.1"/>
    </source>
</evidence>
<sequence length="107" mass="11869">MKLAVVKGKKNHEGATERAMQSEAKYWVVSVCKQGLAVTSEEYVTSIIKVIKSVGEMVIMSKISCNSAVCSEKEKANPITSQLFLTSPRYQKRPISGTFRTKANHFV</sequence>
<comment type="caution">
    <text evidence="1">The sequence shown here is derived from an EMBL/GenBank/DDBJ whole genome shotgun (WGS) entry which is preliminary data.</text>
</comment>
<feature type="non-terminal residue" evidence="1">
    <location>
        <position position="1"/>
    </location>
</feature>
<protein>
    <submittedName>
        <fullName evidence="1">Uncharacterized protein</fullName>
    </submittedName>
</protein>
<dbReference type="Proteomes" id="UP000685013">
    <property type="component" value="Chromosome 18"/>
</dbReference>
<name>A0AAV6M2D6_9ROSI</name>
<keyword evidence="2" id="KW-1185">Reference proteome</keyword>
<accession>A0AAV6M2D6</accession>
<reference evidence="1 2" key="1">
    <citation type="journal article" date="2021" name="Hortic Res">
        <title>The domestication of Cucurbita argyrosperma as revealed by the genome of its wild relative.</title>
        <authorList>
            <person name="Barrera-Redondo J."/>
            <person name="Sanchez-de la Vega G."/>
            <person name="Aguirre-Liguori J.A."/>
            <person name="Castellanos-Morales G."/>
            <person name="Gutierrez-Guerrero Y.T."/>
            <person name="Aguirre-Dugua X."/>
            <person name="Aguirre-Planter E."/>
            <person name="Tenaillon M.I."/>
            <person name="Lira-Saade R."/>
            <person name="Eguiarte L.E."/>
        </authorList>
    </citation>
    <scope>NUCLEOTIDE SEQUENCE [LARGE SCALE GENOMIC DNA]</scope>
    <source>
        <strain evidence="1">JBR-2021</strain>
    </source>
</reference>
<evidence type="ECO:0000313" key="2">
    <source>
        <dbReference type="Proteomes" id="UP000685013"/>
    </source>
</evidence>
<gene>
    <name evidence="1" type="ORF">SDJN03_27987</name>
</gene>